<name>A0AA43ZD86_9HYPH</name>
<accession>A0AA43ZD86</accession>
<gene>
    <name evidence="2" type="ORF">G8E10_03790</name>
</gene>
<dbReference type="InterPro" id="IPR034756">
    <property type="entry name" value="T2SSM_b"/>
</dbReference>
<proteinExistence type="predicted"/>
<dbReference type="EMBL" id="JAANCM010000001">
    <property type="protein sequence ID" value="NHT74873.1"/>
    <property type="molecule type" value="Genomic_DNA"/>
</dbReference>
<dbReference type="Proteomes" id="UP001155840">
    <property type="component" value="Unassembled WGS sequence"/>
</dbReference>
<evidence type="ECO:0000313" key="3">
    <source>
        <dbReference type="Proteomes" id="UP001155840"/>
    </source>
</evidence>
<dbReference type="Pfam" id="PF10741">
    <property type="entry name" value="T2SSM_b"/>
    <property type="match status" value="1"/>
</dbReference>
<feature type="transmembrane region" description="Helical" evidence="1">
    <location>
        <begin position="12"/>
        <end position="35"/>
    </location>
</feature>
<sequence>MTVSPPRMQALRLSAILVFIGLPALFMTLSVLNYLQIAEDRLTVEEATRQAATLERRLASIPASTGDTTPSFTIEGPSRTAAIARLQQTVLDAIAAAPGRIIETAASEGTLAEGEGSDEIAVTTTFDIDNDGLLRLLYQLESGLPLMTVESLSIRRLPDAEGESPGDNAQIRLRVDMAIGARWAPETGSEAGAETGS</sequence>
<evidence type="ECO:0000256" key="1">
    <source>
        <dbReference type="SAM" id="Phobius"/>
    </source>
</evidence>
<organism evidence="2 3">
    <name type="scientific">Ferranicluibacter rubi</name>
    <dbReference type="NCBI Taxonomy" id="2715133"/>
    <lineage>
        <taxon>Bacteria</taxon>
        <taxon>Pseudomonadati</taxon>
        <taxon>Pseudomonadota</taxon>
        <taxon>Alphaproteobacteria</taxon>
        <taxon>Hyphomicrobiales</taxon>
        <taxon>Rhizobiaceae</taxon>
        <taxon>Ferranicluibacter</taxon>
    </lineage>
</organism>
<keyword evidence="1" id="KW-0812">Transmembrane</keyword>
<dbReference type="NCBIfam" id="NF040576">
    <property type="entry name" value="T2SS_GspM_XpsM"/>
    <property type="match status" value="1"/>
</dbReference>
<dbReference type="AlphaFoldDB" id="A0AA43ZD86"/>
<comment type="caution">
    <text evidence="2">The sequence shown here is derived from an EMBL/GenBank/DDBJ whole genome shotgun (WGS) entry which is preliminary data.</text>
</comment>
<keyword evidence="1" id="KW-1133">Transmembrane helix</keyword>
<evidence type="ECO:0000313" key="2">
    <source>
        <dbReference type="EMBL" id="NHT74873.1"/>
    </source>
</evidence>
<evidence type="ECO:0008006" key="4">
    <source>
        <dbReference type="Google" id="ProtNLM"/>
    </source>
</evidence>
<dbReference type="RefSeq" id="WP_167127005.1">
    <property type="nucleotide sequence ID" value="NZ_JAANCM010000001.1"/>
</dbReference>
<keyword evidence="3" id="KW-1185">Reference proteome</keyword>
<keyword evidence="1" id="KW-0472">Membrane</keyword>
<reference evidence="2" key="1">
    <citation type="submission" date="2020-03" db="EMBL/GenBank/DDBJ databases">
        <title>Ferranicluibacter endophyticum gen. nov., sp. nov., a new genus isolated from Rubus ulmifolius Schott. stem.</title>
        <authorList>
            <person name="Roca-Couso R."/>
            <person name="Flores-Felix J.D."/>
            <person name="Igual J.M."/>
            <person name="Rivas R."/>
        </authorList>
    </citation>
    <scope>NUCLEOTIDE SEQUENCE</scope>
    <source>
        <strain evidence="2">CRRU44</strain>
    </source>
</reference>
<protein>
    <recommendedName>
        <fullName evidence="4">Type II secretion system protein M</fullName>
    </recommendedName>
</protein>